<dbReference type="InterPro" id="IPR022385">
    <property type="entry name" value="Rhs_assc_core"/>
</dbReference>
<dbReference type="NCBIfam" id="TIGR01643">
    <property type="entry name" value="YD_repeat_2x"/>
    <property type="match status" value="2"/>
</dbReference>
<sequence>MDFSNNKGLALSNGARLSRTRSSARLAREVSLLALCASSVCVPGAAFGQALPTETAPLETAPQRDENGVDITSQRFGMTDPATSISSGPLLRYEYVISEDVSDARPEIARLVLHNWQGGTSGSWVTVSYESGGPYVFGSKAHKTFDQVSTSPRKWQSRNGDHSYIVEQGVDEFLYHTAEGSKITFKQYRSARGWGGAWHVSKVQYPIGEIVTISNRLVDIDPGKAVLYNYVGPQTISDNYGNMLQFEYKNVTIGSSSPLKIVAVNAINMAVNSCAIGSNACTPTSGAPRLTFAYNVDKISVTNAAGQTTTVSKTASTNPVAEGGSRAISIRRPSGTAGGFDNIRVEAQKSVSGPVKSVTRNGQTWTYNWALASLPATSSGTVTDPAGAKTTYTFRYDPSENQNSRLLSVKDALNNATSYSYDAKFRLSRITYPEGNYLQLTRDSLANITERRSVAKTPGTPADIVEKATFPTSCANLVTCRKPTSTTDARGQVTNYAYDQTHGGVTSIKLPADANGVRPETRVTYSPRQAYYRNSSGSIVASGSNITLPTQVSACRTTASCAGGTDERKVVINYGPQAAGTANNLLPVSETISRGDGALAATTTRSYDSAGRVVAVDGPLPGAGDTTRVRYNAAGQVVGEIRPDPDDAGTAKFQATRYSYNANGQLYMAEKGTVNSQSDADWAAFSPLSNTLVEFDTYGRPVRQKLRHNTTDHQVIDTRYDSLGRVQCTILRMDTASWGTLPSSCSPTQTNGAHGPDRVTYNTYDALGRVKMVTSGYGTSAAANDRSLTFTPNGNVATVKDAENNLTTYEYDGHSRLVRTLFPSTTKGADKSSATDYEQLGYDAVGNVTSFRTRRGETLTYGYDNLGRLTSKIVPERSGLATAHSRDTYFGYDLFGNLTYARFDNASGPGVTNTYNALSQLTFATTNVDGTARTLAYQYDVAGNRTELTHPDGKYLTYNRNSSGALSTLNQNGASLFYLARTPAGQLSYLYRLNTVEGAWGHKTHFEWNALGRFTMVGHEMTGSYGTRSDVTYNPAGQIATRSRSNDHYIWKDGVDVTRSYTGNGLNQYTVVAGKTFAYDGNGNLTSDGTNSYTYDVESRLVARSGGGTSANMAYDPLGRLYEVTGSTTGTTRFLYDGGDMVIEYSTGGTVLRRYVHGASAGDDPMAWFEGGGVSHAERRYLHTDERGSIIAVTDGGGKVVNVNSYDEYGIPGSKNVGRFQYTGQAWLPELGMYYYKARMYSPTLGRFMQADPIGYGDGMNLYAYVGNDPVNYLDGTGLAKDCPPGTPMGTLCADVGMPGSGGPSDRVVRDIERFYTNGGSRAPSLLTMIPRYPAFFPTTLVHASPLRMKKSASCEILDRLPGTNIFASSAGMAGLGLVAGGSETLTIEDNGRVSLTSSMRLGAGIAGIASPISGGMNGQVSSDGRSSLGEYGEVDVKIGVSAKDLLTGGIGGILSKGGAGFNYGGIVAYILGGEQATRTIYDFGC</sequence>
<keyword evidence="4" id="KW-1185">Reference proteome</keyword>
<dbReference type="NCBIfam" id="TIGR03696">
    <property type="entry name" value="Rhs_assc_core"/>
    <property type="match status" value="1"/>
</dbReference>
<name>A0ABS5W3Z4_9SPHN</name>
<dbReference type="Pfam" id="PF25023">
    <property type="entry name" value="TEN_YD-shell"/>
    <property type="match status" value="1"/>
</dbReference>
<dbReference type="PANTHER" id="PTHR32305">
    <property type="match status" value="1"/>
</dbReference>
<organism evidence="3 4">
    <name type="scientific">Croceibacterium selenioxidans</name>
    <dbReference type="NCBI Taxonomy" id="2838833"/>
    <lineage>
        <taxon>Bacteria</taxon>
        <taxon>Pseudomonadati</taxon>
        <taxon>Pseudomonadota</taxon>
        <taxon>Alphaproteobacteria</taxon>
        <taxon>Sphingomonadales</taxon>
        <taxon>Erythrobacteraceae</taxon>
        <taxon>Croceibacterium</taxon>
    </lineage>
</organism>
<evidence type="ECO:0000259" key="2">
    <source>
        <dbReference type="Pfam" id="PF25023"/>
    </source>
</evidence>
<accession>A0ABS5W3Z4</accession>
<dbReference type="RefSeq" id="WP_214536123.1">
    <property type="nucleotide sequence ID" value="NZ_JAHFVK010000002.1"/>
</dbReference>
<dbReference type="InterPro" id="IPR031325">
    <property type="entry name" value="RHS_repeat"/>
</dbReference>
<reference evidence="3 4" key="1">
    <citation type="submission" date="2021-05" db="EMBL/GenBank/DDBJ databases">
        <title>Croceibacterium sp. LX-88 genome sequence.</title>
        <authorList>
            <person name="Luo X."/>
        </authorList>
    </citation>
    <scope>NUCLEOTIDE SEQUENCE [LARGE SCALE GENOMIC DNA]</scope>
    <source>
        <strain evidence="3 4">LX-88</strain>
    </source>
</reference>
<dbReference type="Gene3D" id="2.180.10.10">
    <property type="entry name" value="RHS repeat-associated core"/>
    <property type="match status" value="3"/>
</dbReference>
<evidence type="ECO:0000313" key="3">
    <source>
        <dbReference type="EMBL" id="MBT2134480.1"/>
    </source>
</evidence>
<comment type="caution">
    <text evidence="3">The sequence shown here is derived from an EMBL/GenBank/DDBJ whole genome shotgun (WGS) entry which is preliminary data.</text>
</comment>
<dbReference type="EMBL" id="JAHFVK010000002">
    <property type="protein sequence ID" value="MBT2134480.1"/>
    <property type="molecule type" value="Genomic_DNA"/>
</dbReference>
<proteinExistence type="predicted"/>
<protein>
    <recommendedName>
        <fullName evidence="2">Teneurin-like YD-shell domain-containing protein</fullName>
    </recommendedName>
</protein>
<dbReference type="InterPro" id="IPR050708">
    <property type="entry name" value="T6SS_VgrG/RHS"/>
</dbReference>
<dbReference type="InterPro" id="IPR056823">
    <property type="entry name" value="TEN-like_YD-shell"/>
</dbReference>
<evidence type="ECO:0000256" key="1">
    <source>
        <dbReference type="ARBA" id="ARBA00022737"/>
    </source>
</evidence>
<dbReference type="Proteomes" id="UP000811255">
    <property type="component" value="Unassembled WGS sequence"/>
</dbReference>
<feature type="domain" description="Teneurin-like YD-shell" evidence="2">
    <location>
        <begin position="1002"/>
        <end position="1271"/>
    </location>
</feature>
<keyword evidence="1" id="KW-0677">Repeat</keyword>
<gene>
    <name evidence="3" type="ORF">KK137_09060</name>
</gene>
<dbReference type="PANTHER" id="PTHR32305:SF15">
    <property type="entry name" value="PROTEIN RHSA-RELATED"/>
    <property type="match status" value="1"/>
</dbReference>
<dbReference type="Pfam" id="PF05593">
    <property type="entry name" value="RHS_repeat"/>
    <property type="match status" value="2"/>
</dbReference>
<evidence type="ECO:0000313" key="4">
    <source>
        <dbReference type="Proteomes" id="UP000811255"/>
    </source>
</evidence>
<dbReference type="InterPro" id="IPR006530">
    <property type="entry name" value="YD"/>
</dbReference>